<organism evidence="1">
    <name type="scientific">marine sediment metagenome</name>
    <dbReference type="NCBI Taxonomy" id="412755"/>
    <lineage>
        <taxon>unclassified sequences</taxon>
        <taxon>metagenomes</taxon>
        <taxon>ecological metagenomes</taxon>
    </lineage>
</organism>
<dbReference type="AlphaFoldDB" id="X1JVL0"/>
<proteinExistence type="predicted"/>
<dbReference type="EMBL" id="BARU01040867">
    <property type="protein sequence ID" value="GAH82304.1"/>
    <property type="molecule type" value="Genomic_DNA"/>
</dbReference>
<reference evidence="1" key="1">
    <citation type="journal article" date="2014" name="Front. Microbiol.">
        <title>High frequency of phylogenetically diverse reductive dehalogenase-homologous genes in deep subseafloor sedimentary metagenomes.</title>
        <authorList>
            <person name="Kawai M."/>
            <person name="Futagami T."/>
            <person name="Toyoda A."/>
            <person name="Takaki Y."/>
            <person name="Nishi S."/>
            <person name="Hori S."/>
            <person name="Arai W."/>
            <person name="Tsubouchi T."/>
            <person name="Morono Y."/>
            <person name="Uchiyama I."/>
            <person name="Ito T."/>
            <person name="Fujiyama A."/>
            <person name="Inagaki F."/>
            <person name="Takami H."/>
        </authorList>
    </citation>
    <scope>NUCLEOTIDE SEQUENCE</scope>
    <source>
        <strain evidence="1">Expedition CK06-06</strain>
    </source>
</reference>
<evidence type="ECO:0000313" key="1">
    <source>
        <dbReference type="EMBL" id="GAH82304.1"/>
    </source>
</evidence>
<protein>
    <submittedName>
        <fullName evidence="1">Uncharacterized protein</fullName>
    </submittedName>
</protein>
<gene>
    <name evidence="1" type="ORF">S03H2_63125</name>
</gene>
<sequence>MAFDIIMRAFSRGLILEGETRKGLVGLGIPPTMLDLHLMREKLGLLRRISIPTEAAAPVMIGVEE</sequence>
<accession>X1JVL0</accession>
<comment type="caution">
    <text evidence="1">The sequence shown here is derived from an EMBL/GenBank/DDBJ whole genome shotgun (WGS) entry which is preliminary data.</text>
</comment>
<name>X1JVL0_9ZZZZ</name>